<feature type="site" description="Lowers pKa of active site Tyr" evidence="5">
    <location>
        <position position="81"/>
    </location>
</feature>
<evidence type="ECO:0000256" key="4">
    <source>
        <dbReference type="PIRSR" id="PIRSR000097-2"/>
    </source>
</evidence>
<dbReference type="Gene3D" id="3.20.20.100">
    <property type="entry name" value="NADP-dependent oxidoreductase domain"/>
    <property type="match status" value="1"/>
</dbReference>
<dbReference type="PRINTS" id="PR00069">
    <property type="entry name" value="ALDKETRDTASE"/>
</dbReference>
<evidence type="ECO:0000256" key="2">
    <source>
        <dbReference type="ARBA" id="ARBA00023002"/>
    </source>
</evidence>
<dbReference type="InterPro" id="IPR018170">
    <property type="entry name" value="Aldo/ket_reductase_CS"/>
</dbReference>
<dbReference type="Proteomes" id="UP000029964">
    <property type="component" value="Unassembled WGS sequence"/>
</dbReference>
<keyword evidence="8" id="KW-1185">Reference proteome</keyword>
<comment type="caution">
    <text evidence="7">The sequence shown here is derived from an EMBL/GenBank/DDBJ whole genome shotgun (WGS) entry which is preliminary data.</text>
</comment>
<evidence type="ECO:0000313" key="7">
    <source>
        <dbReference type="EMBL" id="KFH42610.1"/>
    </source>
</evidence>
<proteinExistence type="inferred from homology"/>
<dbReference type="AlphaFoldDB" id="A0A086SZS8"/>
<protein>
    <submittedName>
        <fullName evidence="7">Putative oxidoreductase-like protein</fullName>
    </submittedName>
</protein>
<evidence type="ECO:0000259" key="6">
    <source>
        <dbReference type="Pfam" id="PF00248"/>
    </source>
</evidence>
<dbReference type="InterPro" id="IPR020471">
    <property type="entry name" value="AKR"/>
</dbReference>
<feature type="active site" description="Proton donor" evidence="3">
    <location>
        <position position="56"/>
    </location>
</feature>
<dbReference type="HOGENOM" id="CLU_023205_0_1_1"/>
<dbReference type="PANTHER" id="PTHR43827">
    <property type="entry name" value="2,5-DIKETO-D-GLUCONIC ACID REDUCTASE"/>
    <property type="match status" value="1"/>
</dbReference>
<dbReference type="SUPFAM" id="SSF51430">
    <property type="entry name" value="NAD(P)-linked oxidoreductase"/>
    <property type="match status" value="1"/>
</dbReference>
<evidence type="ECO:0000256" key="5">
    <source>
        <dbReference type="PIRSR" id="PIRSR000097-3"/>
    </source>
</evidence>
<dbReference type="Pfam" id="PF00248">
    <property type="entry name" value="Aldo_ket_red"/>
    <property type="match status" value="1"/>
</dbReference>
<name>A0A086SZS8_HAPC1</name>
<dbReference type="PROSITE" id="PS00063">
    <property type="entry name" value="ALDOKETO_REDUCTASE_3"/>
    <property type="match status" value="1"/>
</dbReference>
<reference evidence="8" key="1">
    <citation type="journal article" date="2014" name="Genome Announc.">
        <title>Genome sequence and annotation of Acremonium chrysogenum, producer of the beta-lactam antibiotic cephalosporin C.</title>
        <authorList>
            <person name="Terfehr D."/>
            <person name="Dahlmann T.A."/>
            <person name="Specht T."/>
            <person name="Zadra I."/>
            <person name="Kuernsteiner H."/>
            <person name="Kueck U."/>
        </authorList>
    </citation>
    <scope>NUCLEOTIDE SEQUENCE [LARGE SCALE GENOMIC DNA]</scope>
    <source>
        <strain evidence="8">ATCC 11550 / CBS 779.69 / DSM 880 / IAM 14645 / JCM 23072 / IMI 49137</strain>
    </source>
</reference>
<keyword evidence="2" id="KW-0560">Oxidoreductase</keyword>
<evidence type="ECO:0000256" key="1">
    <source>
        <dbReference type="ARBA" id="ARBA00007905"/>
    </source>
</evidence>
<feature type="domain" description="NADP-dependent oxidoreductase" evidence="6">
    <location>
        <begin position="31"/>
        <end position="277"/>
    </location>
</feature>
<evidence type="ECO:0000256" key="3">
    <source>
        <dbReference type="PIRSR" id="PIRSR000097-1"/>
    </source>
</evidence>
<dbReference type="STRING" id="857340.A0A086SZS8"/>
<sequence>MASKLSISSTVKLNSGFELPVLGFGLTCSRPKDKATEVCSHALKVGYRHIDSASAYHNQGESAAGIAASGVPRESIFFTTKVPVNDKPFDYDGVRELVDTALAQTKLTYLDLVLIHWPHGNGPNGRKGAWRALVEAVEAGKVRSIGVSNYGVQHLNELEGHIKELEAERGGPGKGGVISVGQWELHPWLMRPDIVKWCRERNIAVEAYCPIVRGKRFDDPKLQALASKHGKTPAQILLRWSLQQGFVPLVKSVTLSRIEENAGVFDFELSDDEVKDLATDEYSVCSWDPTVKPLEE</sequence>
<dbReference type="GO" id="GO:0016491">
    <property type="term" value="F:oxidoreductase activity"/>
    <property type="evidence" value="ECO:0007669"/>
    <property type="project" value="UniProtKB-KW"/>
</dbReference>
<dbReference type="EMBL" id="JPKY01000090">
    <property type="protein sequence ID" value="KFH42610.1"/>
    <property type="molecule type" value="Genomic_DNA"/>
</dbReference>
<dbReference type="OrthoDB" id="416253at2759"/>
<feature type="binding site" evidence="4">
    <location>
        <position position="116"/>
    </location>
    <ligand>
        <name>substrate</name>
    </ligand>
</feature>
<comment type="similarity">
    <text evidence="1">Belongs to the aldo/keto reductase family.</text>
</comment>
<dbReference type="PROSITE" id="PS00062">
    <property type="entry name" value="ALDOKETO_REDUCTASE_2"/>
    <property type="match status" value="1"/>
</dbReference>
<gene>
    <name evidence="7" type="ORF">ACRE_066620</name>
</gene>
<organism evidence="7 8">
    <name type="scientific">Hapsidospora chrysogenum (strain ATCC 11550 / CBS 779.69 / DSM 880 / IAM 14645 / JCM 23072 / IMI 49137)</name>
    <name type="common">Acremonium chrysogenum</name>
    <dbReference type="NCBI Taxonomy" id="857340"/>
    <lineage>
        <taxon>Eukaryota</taxon>
        <taxon>Fungi</taxon>
        <taxon>Dikarya</taxon>
        <taxon>Ascomycota</taxon>
        <taxon>Pezizomycotina</taxon>
        <taxon>Sordariomycetes</taxon>
        <taxon>Hypocreomycetidae</taxon>
        <taxon>Hypocreales</taxon>
        <taxon>Bionectriaceae</taxon>
        <taxon>Hapsidospora</taxon>
    </lineage>
</organism>
<dbReference type="InterPro" id="IPR036812">
    <property type="entry name" value="NAD(P)_OxRdtase_dom_sf"/>
</dbReference>
<dbReference type="FunFam" id="3.20.20.100:FF:000015">
    <property type="entry name" value="Oxidoreductase, aldo/keto reductase family"/>
    <property type="match status" value="1"/>
</dbReference>
<dbReference type="CDD" id="cd19071">
    <property type="entry name" value="AKR_AKR1-5-like"/>
    <property type="match status" value="1"/>
</dbReference>
<evidence type="ECO:0000313" key="8">
    <source>
        <dbReference type="Proteomes" id="UP000029964"/>
    </source>
</evidence>
<dbReference type="PANTHER" id="PTHR43827:SF13">
    <property type="entry name" value="ALDO_KETO REDUCTASE FAMILY PROTEIN"/>
    <property type="match status" value="1"/>
</dbReference>
<dbReference type="PIRSF" id="PIRSF000097">
    <property type="entry name" value="AKR"/>
    <property type="match status" value="1"/>
</dbReference>
<accession>A0A086SZS8</accession>
<dbReference type="InterPro" id="IPR023210">
    <property type="entry name" value="NADP_OxRdtase_dom"/>
</dbReference>